<dbReference type="EMBL" id="RRCF01000002">
    <property type="protein sequence ID" value="RRJ21135.1"/>
    <property type="molecule type" value="Genomic_DNA"/>
</dbReference>
<dbReference type="AlphaFoldDB" id="A0A3P3QJB5"/>
<proteinExistence type="predicted"/>
<dbReference type="SUPFAM" id="SSF47413">
    <property type="entry name" value="lambda repressor-like DNA-binding domains"/>
    <property type="match status" value="1"/>
</dbReference>
<accession>A0A3P3QJB5</accession>
<evidence type="ECO:0000259" key="1">
    <source>
        <dbReference type="PROSITE" id="PS50943"/>
    </source>
</evidence>
<dbReference type="OrthoDB" id="7365244at2"/>
<dbReference type="InterPro" id="IPR010982">
    <property type="entry name" value="Lambda_DNA-bd_dom_sf"/>
</dbReference>
<name>A0A3P3QJB5_9GAMM</name>
<sequence>MYHYTESGLPKVYLVNGFTIETLDSEEYTSIDDMNGLHKTIANAIIDSPKPPTHQEFRFLRIEMNVSQKTLGTRFGVTEQTIARYEKGESSIPRTTDAALRSLYMESQQKNNPVSYFLDLLADTEAKAAAQSIQLKLEEVDDHWSVAA</sequence>
<dbReference type="Proteomes" id="UP000276260">
    <property type="component" value="Unassembled WGS sequence"/>
</dbReference>
<dbReference type="InterPro" id="IPR001387">
    <property type="entry name" value="Cro/C1-type_HTH"/>
</dbReference>
<dbReference type="PROSITE" id="PS50943">
    <property type="entry name" value="HTH_CROC1"/>
    <property type="match status" value="1"/>
</dbReference>
<protein>
    <submittedName>
        <fullName evidence="2">Helix-turn-helix domain-containing protein</fullName>
    </submittedName>
</protein>
<dbReference type="GO" id="GO:0003677">
    <property type="term" value="F:DNA binding"/>
    <property type="evidence" value="ECO:0007669"/>
    <property type="project" value="InterPro"/>
</dbReference>
<organism evidence="2 3">
    <name type="scientific">Rheinheimera mesophila</name>
    <dbReference type="NCBI Taxonomy" id="1547515"/>
    <lineage>
        <taxon>Bacteria</taxon>
        <taxon>Pseudomonadati</taxon>
        <taxon>Pseudomonadota</taxon>
        <taxon>Gammaproteobacteria</taxon>
        <taxon>Chromatiales</taxon>
        <taxon>Chromatiaceae</taxon>
        <taxon>Rheinheimera</taxon>
    </lineage>
</organism>
<dbReference type="Gene3D" id="1.10.260.40">
    <property type="entry name" value="lambda repressor-like DNA-binding domains"/>
    <property type="match status" value="1"/>
</dbReference>
<dbReference type="RefSeq" id="WP_046519927.1">
    <property type="nucleotide sequence ID" value="NZ_LAVS01000020.1"/>
</dbReference>
<evidence type="ECO:0000313" key="2">
    <source>
        <dbReference type="EMBL" id="RRJ21135.1"/>
    </source>
</evidence>
<reference evidence="2 3" key="1">
    <citation type="submission" date="2018-11" db="EMBL/GenBank/DDBJ databases">
        <title>Draft genome analysis of Rheinheimera mesophila isolated from an industrial waste site.</title>
        <authorList>
            <person name="Yu Q."/>
            <person name="Qi Y."/>
            <person name="Zhang H."/>
            <person name="Lu Y."/>
            <person name="Pu J."/>
        </authorList>
    </citation>
    <scope>NUCLEOTIDE SEQUENCE [LARGE SCALE GENOMIC DNA]</scope>
    <source>
        <strain evidence="2 3">IITR13</strain>
    </source>
</reference>
<evidence type="ECO:0000313" key="3">
    <source>
        <dbReference type="Proteomes" id="UP000276260"/>
    </source>
</evidence>
<gene>
    <name evidence="2" type="ORF">EIK76_09620</name>
</gene>
<comment type="caution">
    <text evidence="2">The sequence shown here is derived from an EMBL/GenBank/DDBJ whole genome shotgun (WGS) entry which is preliminary data.</text>
</comment>
<keyword evidence="3" id="KW-1185">Reference proteome</keyword>
<dbReference type="Pfam" id="PF01381">
    <property type="entry name" value="HTH_3"/>
    <property type="match status" value="1"/>
</dbReference>
<dbReference type="CDD" id="cd00093">
    <property type="entry name" value="HTH_XRE"/>
    <property type="match status" value="1"/>
</dbReference>
<feature type="domain" description="HTH cro/C1-type" evidence="1">
    <location>
        <begin position="57"/>
        <end position="92"/>
    </location>
</feature>